<name>A0A3A6U356_9GAMM</name>
<protein>
    <submittedName>
        <fullName evidence="2">Nitrous oxide reductase accessory protein NosL</fullName>
    </submittedName>
</protein>
<sequence>MINLNNKININLKTAFTLLFITFVSACGQNESELSVRQAQQIHAGDECHLCGMLITNFPGPKGELYTKTSDKVKKFCSTRDMFSFLLDPEYQKQVKEVFVHDMSKSHWDKPDDSYFIDARKAWFVVGSNKTGAMGKTIASFSLKTDAEKFSQEFGGKVYPFKDIKMGML</sequence>
<dbReference type="Gene3D" id="3.30.70.2060">
    <property type="match status" value="1"/>
</dbReference>
<dbReference type="Gene3D" id="3.30.70.2050">
    <property type="match status" value="1"/>
</dbReference>
<gene>
    <name evidence="2" type="ORF">D5R81_05320</name>
</gene>
<keyword evidence="3" id="KW-1185">Reference proteome</keyword>
<dbReference type="Proteomes" id="UP000273022">
    <property type="component" value="Unassembled WGS sequence"/>
</dbReference>
<dbReference type="EMBL" id="QYYH01000022">
    <property type="protein sequence ID" value="RJY18455.1"/>
    <property type="molecule type" value="Genomic_DNA"/>
</dbReference>
<accession>A0A3A6U356</accession>
<dbReference type="InterPro" id="IPR008719">
    <property type="entry name" value="N2O_reductase_NosL"/>
</dbReference>
<reference evidence="2 3" key="1">
    <citation type="submission" date="2018-09" db="EMBL/GenBank/DDBJ databases">
        <title>Phylogeny of the Shewanellaceae, and recommendation for two new genera, Pseudoshewanella and Parashewanella.</title>
        <authorList>
            <person name="Wang G."/>
        </authorList>
    </citation>
    <scope>NUCLEOTIDE SEQUENCE [LARGE SCALE GENOMIC DNA]</scope>
    <source>
        <strain evidence="2 3">KCTC 22492</strain>
    </source>
</reference>
<proteinExistence type="predicted"/>
<dbReference type="AlphaFoldDB" id="A0A3A6U356"/>
<organism evidence="2 3">
    <name type="scientific">Parashewanella spongiae</name>
    <dbReference type="NCBI Taxonomy" id="342950"/>
    <lineage>
        <taxon>Bacteria</taxon>
        <taxon>Pseudomonadati</taxon>
        <taxon>Pseudomonadota</taxon>
        <taxon>Gammaproteobacteria</taxon>
        <taxon>Alteromonadales</taxon>
        <taxon>Shewanellaceae</taxon>
        <taxon>Parashewanella</taxon>
    </lineage>
</organism>
<dbReference type="PROSITE" id="PS51257">
    <property type="entry name" value="PROKAR_LIPOPROTEIN"/>
    <property type="match status" value="1"/>
</dbReference>
<evidence type="ECO:0000313" key="2">
    <source>
        <dbReference type="EMBL" id="RJY18455.1"/>
    </source>
</evidence>
<dbReference type="PANTHER" id="PTHR41247">
    <property type="entry name" value="HTH-TYPE TRANSCRIPTIONAL REPRESSOR YCNK"/>
    <property type="match status" value="1"/>
</dbReference>
<comment type="caution">
    <text evidence="2">The sequence shown here is derived from an EMBL/GenBank/DDBJ whole genome shotgun (WGS) entry which is preliminary data.</text>
</comment>
<dbReference type="RefSeq" id="WP_121852615.1">
    <property type="nucleotide sequence ID" value="NZ_CP037952.1"/>
</dbReference>
<evidence type="ECO:0000313" key="3">
    <source>
        <dbReference type="Proteomes" id="UP000273022"/>
    </source>
</evidence>
<dbReference type="OrthoDB" id="982633at2"/>
<evidence type="ECO:0000256" key="1">
    <source>
        <dbReference type="SAM" id="SignalP"/>
    </source>
</evidence>
<dbReference type="SUPFAM" id="SSF160387">
    <property type="entry name" value="NosL/MerB-like"/>
    <property type="match status" value="1"/>
</dbReference>
<dbReference type="PANTHER" id="PTHR41247:SF1">
    <property type="entry name" value="HTH-TYPE TRANSCRIPTIONAL REPRESSOR YCNK"/>
    <property type="match status" value="1"/>
</dbReference>
<feature type="chain" id="PRO_5017196452" evidence="1">
    <location>
        <begin position="27"/>
        <end position="169"/>
    </location>
</feature>
<feature type="signal peptide" evidence="1">
    <location>
        <begin position="1"/>
        <end position="26"/>
    </location>
</feature>
<dbReference type="Pfam" id="PF05573">
    <property type="entry name" value="NosL"/>
    <property type="match status" value="1"/>
</dbReference>
<keyword evidence="1" id="KW-0732">Signal</keyword>